<sequence>MANRKILAMVQRLSALRIASAYHTVSEPAITVIAGVIPIALLAECSLSILLLTVVHLVHSAPVRCPTPRVPNKGRLVEDENGGEYGVGSVVQFSCEPSHLLQGEGSIVCTDAGVWSHPPPLCLPVCDYPGEPENGRVIPLKFTYEPGDRLKVTCFDGFVTRLETKLICKSDGTWSQPLPECRNYTSV</sequence>
<dbReference type="AlphaFoldDB" id="T1HUR2"/>
<protein>
    <recommendedName>
        <fullName evidence="5">Sushi domain-containing protein</fullName>
    </recommendedName>
</protein>
<dbReference type="PROSITE" id="PS50923">
    <property type="entry name" value="SUSHI"/>
    <property type="match status" value="2"/>
</dbReference>
<keyword evidence="7" id="KW-1185">Reference proteome</keyword>
<accession>T1HUR2</accession>
<feature type="domain" description="Sushi" evidence="5">
    <location>
        <begin position="63"/>
        <end position="124"/>
    </location>
</feature>
<evidence type="ECO:0000313" key="7">
    <source>
        <dbReference type="Proteomes" id="UP000015103"/>
    </source>
</evidence>
<dbReference type="InterPro" id="IPR000436">
    <property type="entry name" value="Sushi_SCR_CCP_dom"/>
</dbReference>
<feature type="disulfide bond" evidence="4">
    <location>
        <begin position="154"/>
        <end position="181"/>
    </location>
</feature>
<dbReference type="InParanoid" id="T1HUR2"/>
<dbReference type="Pfam" id="PF00084">
    <property type="entry name" value="Sushi"/>
    <property type="match status" value="2"/>
</dbReference>
<proteinExistence type="predicted"/>
<dbReference type="eggNOG" id="KOG4297">
    <property type="taxonomic scope" value="Eukaryota"/>
</dbReference>
<evidence type="ECO:0000313" key="6">
    <source>
        <dbReference type="EnsemblMetazoa" id="RPRC007782-PA"/>
    </source>
</evidence>
<dbReference type="STRING" id="13249.T1HUR2"/>
<evidence type="ECO:0000256" key="4">
    <source>
        <dbReference type="PROSITE-ProRule" id="PRU00302"/>
    </source>
</evidence>
<dbReference type="HOGENOM" id="CLU_1449412_0_0_1"/>
<keyword evidence="3 4" id="KW-1015">Disulfide bond</keyword>
<name>T1HUR2_RHOPR</name>
<dbReference type="SUPFAM" id="SSF57535">
    <property type="entry name" value="Complement control module/SCR domain"/>
    <property type="match status" value="2"/>
</dbReference>
<dbReference type="PANTHER" id="PTHR45656:SF4">
    <property type="entry name" value="PROTEIN CBR-CLEC-78"/>
    <property type="match status" value="1"/>
</dbReference>
<dbReference type="PANTHER" id="PTHR45656">
    <property type="entry name" value="PROTEIN CBR-CLEC-78"/>
    <property type="match status" value="1"/>
</dbReference>
<dbReference type="SMART" id="SM00032">
    <property type="entry name" value="CCP"/>
    <property type="match status" value="2"/>
</dbReference>
<keyword evidence="2" id="KW-0677">Repeat</keyword>
<dbReference type="InterPro" id="IPR035976">
    <property type="entry name" value="Sushi/SCR/CCP_sf"/>
</dbReference>
<keyword evidence="4" id="KW-0768">Sushi</keyword>
<evidence type="ECO:0000256" key="2">
    <source>
        <dbReference type="ARBA" id="ARBA00022737"/>
    </source>
</evidence>
<feature type="domain" description="Sushi" evidence="5">
    <location>
        <begin position="125"/>
        <end position="183"/>
    </location>
</feature>
<dbReference type="Proteomes" id="UP000015103">
    <property type="component" value="Unassembled WGS sequence"/>
</dbReference>
<dbReference type="EnsemblMetazoa" id="RPRC007782-RA">
    <property type="protein sequence ID" value="RPRC007782-PA"/>
    <property type="gene ID" value="RPRC007782"/>
</dbReference>
<dbReference type="EMBL" id="ACPB03009615">
    <property type="status" value="NOT_ANNOTATED_CDS"/>
    <property type="molecule type" value="Genomic_DNA"/>
</dbReference>
<evidence type="ECO:0000256" key="3">
    <source>
        <dbReference type="ARBA" id="ARBA00023157"/>
    </source>
</evidence>
<evidence type="ECO:0000259" key="5">
    <source>
        <dbReference type="PROSITE" id="PS50923"/>
    </source>
</evidence>
<organism evidence="6 7">
    <name type="scientific">Rhodnius prolixus</name>
    <name type="common">Triatomid bug</name>
    <dbReference type="NCBI Taxonomy" id="13249"/>
    <lineage>
        <taxon>Eukaryota</taxon>
        <taxon>Metazoa</taxon>
        <taxon>Ecdysozoa</taxon>
        <taxon>Arthropoda</taxon>
        <taxon>Hexapoda</taxon>
        <taxon>Insecta</taxon>
        <taxon>Pterygota</taxon>
        <taxon>Neoptera</taxon>
        <taxon>Paraneoptera</taxon>
        <taxon>Hemiptera</taxon>
        <taxon>Heteroptera</taxon>
        <taxon>Panheteroptera</taxon>
        <taxon>Cimicomorpha</taxon>
        <taxon>Reduviidae</taxon>
        <taxon>Triatominae</taxon>
        <taxon>Rhodnius</taxon>
    </lineage>
</organism>
<feature type="disulfide bond" evidence="4">
    <location>
        <begin position="95"/>
        <end position="122"/>
    </location>
</feature>
<dbReference type="EMBL" id="ACPB03009614">
    <property type="status" value="NOT_ANNOTATED_CDS"/>
    <property type="molecule type" value="Genomic_DNA"/>
</dbReference>
<evidence type="ECO:0000256" key="1">
    <source>
        <dbReference type="ARBA" id="ARBA00022729"/>
    </source>
</evidence>
<comment type="caution">
    <text evidence="4">Lacks conserved residue(s) required for the propagation of feature annotation.</text>
</comment>
<dbReference type="CDD" id="cd00033">
    <property type="entry name" value="CCP"/>
    <property type="match status" value="2"/>
</dbReference>
<dbReference type="OMA" id="AMISCTE"/>
<dbReference type="VEuPathDB" id="VectorBase:RPRC007782"/>
<keyword evidence="1" id="KW-0732">Signal</keyword>
<dbReference type="InterPro" id="IPR051277">
    <property type="entry name" value="SEZ6_CSMD_C4BPB_Regulators"/>
</dbReference>
<reference evidence="6" key="1">
    <citation type="submission" date="2015-05" db="UniProtKB">
        <authorList>
            <consortium name="EnsemblMetazoa"/>
        </authorList>
    </citation>
    <scope>IDENTIFICATION</scope>
</reference>
<dbReference type="Gene3D" id="2.10.70.10">
    <property type="entry name" value="Complement Module, domain 1"/>
    <property type="match status" value="2"/>
</dbReference>